<dbReference type="Proteomes" id="UP001523219">
    <property type="component" value="Unassembled WGS sequence"/>
</dbReference>
<protein>
    <recommendedName>
        <fullName evidence="4">Tetratricopeptide repeat protein</fullName>
    </recommendedName>
</protein>
<feature type="region of interest" description="Disordered" evidence="1">
    <location>
        <begin position="153"/>
        <end position="185"/>
    </location>
</feature>
<evidence type="ECO:0000313" key="3">
    <source>
        <dbReference type="Proteomes" id="UP001523219"/>
    </source>
</evidence>
<reference evidence="2 3" key="1">
    <citation type="submission" date="2022-05" db="EMBL/GenBank/DDBJ databases">
        <title>Streptomyces sp. nov. RY43-2 isolated from soil of a peat swamp forest.</title>
        <authorList>
            <person name="Kanchanasin P."/>
            <person name="Tanasupawat S."/>
            <person name="Phongsopitanun W."/>
        </authorList>
    </citation>
    <scope>NUCLEOTIDE SEQUENCE [LARGE SCALE GENOMIC DNA]</scope>
    <source>
        <strain evidence="2 3">RY43-2</strain>
    </source>
</reference>
<accession>A0ABT0ZB14</accession>
<name>A0ABT0ZB14_9ACTN</name>
<evidence type="ECO:0008006" key="4">
    <source>
        <dbReference type="Google" id="ProtNLM"/>
    </source>
</evidence>
<comment type="caution">
    <text evidence="2">The sequence shown here is derived from an EMBL/GenBank/DDBJ whole genome shotgun (WGS) entry which is preliminary data.</text>
</comment>
<dbReference type="EMBL" id="JAMWMR010000006">
    <property type="protein sequence ID" value="MCN9240966.1"/>
    <property type="molecule type" value="Genomic_DNA"/>
</dbReference>
<proteinExistence type="predicted"/>
<dbReference type="RefSeq" id="WP_252423927.1">
    <property type="nucleotide sequence ID" value="NZ_JAMWMR010000006.1"/>
</dbReference>
<keyword evidence="3" id="KW-1185">Reference proteome</keyword>
<sequence>MAKRQEQAAPDAVLTRIGQVVMLHHGGDREEARNRFLELWAEIGEDGDPLHRCTLAHYMADTQDEPDHELAWDLRALSAAEELTDERPAEHDGALVVRAFYPSLHLNLAADYVKLGRSGAARAHLGRARGAADALVDDGYGDGVRAAIARLEQQLARETPTGGAPEPGPPDGPGGETLGPPRRQP</sequence>
<evidence type="ECO:0000256" key="1">
    <source>
        <dbReference type="SAM" id="MobiDB-lite"/>
    </source>
</evidence>
<organism evidence="2 3">
    <name type="scientific">Streptomyces macrolidinus</name>
    <dbReference type="NCBI Taxonomy" id="2952607"/>
    <lineage>
        <taxon>Bacteria</taxon>
        <taxon>Bacillati</taxon>
        <taxon>Actinomycetota</taxon>
        <taxon>Actinomycetes</taxon>
        <taxon>Kitasatosporales</taxon>
        <taxon>Streptomycetaceae</taxon>
        <taxon>Streptomyces</taxon>
    </lineage>
</organism>
<evidence type="ECO:0000313" key="2">
    <source>
        <dbReference type="EMBL" id="MCN9240966.1"/>
    </source>
</evidence>
<gene>
    <name evidence="2" type="ORF">NGF19_09190</name>
</gene>